<organism evidence="1 2">
    <name type="scientific">Bradyrhizobium zhanjiangense</name>
    <dbReference type="NCBI Taxonomy" id="1325107"/>
    <lineage>
        <taxon>Bacteria</taxon>
        <taxon>Pseudomonadati</taxon>
        <taxon>Pseudomonadota</taxon>
        <taxon>Alphaproteobacteria</taxon>
        <taxon>Hyphomicrobiales</taxon>
        <taxon>Nitrobacteraceae</taxon>
        <taxon>Bradyrhizobium</taxon>
    </lineage>
</organism>
<comment type="caution">
    <text evidence="1">The sequence shown here is derived from an EMBL/GenBank/DDBJ whole genome shotgun (WGS) entry which is preliminary data.</text>
</comment>
<proteinExistence type="predicted"/>
<accession>A0A4Q0QC60</accession>
<dbReference type="Proteomes" id="UP000290174">
    <property type="component" value="Unassembled WGS sequence"/>
</dbReference>
<dbReference type="AlphaFoldDB" id="A0A4Q0QC60"/>
<reference evidence="1 2" key="1">
    <citation type="submission" date="2018-11" db="EMBL/GenBank/DDBJ databases">
        <title>Bradyrhizobium sp. nov., isolated from effective nodules of peanut in China.</title>
        <authorList>
            <person name="Li Y."/>
        </authorList>
    </citation>
    <scope>NUCLEOTIDE SEQUENCE [LARGE SCALE GENOMIC DNA]</scope>
    <source>
        <strain evidence="1 2">CCBAU 51770</strain>
    </source>
</reference>
<gene>
    <name evidence="1" type="ORF">EAS61_31610</name>
</gene>
<evidence type="ECO:0000313" key="2">
    <source>
        <dbReference type="Proteomes" id="UP000290174"/>
    </source>
</evidence>
<evidence type="ECO:0000313" key="1">
    <source>
        <dbReference type="EMBL" id="RXG87241.1"/>
    </source>
</evidence>
<protein>
    <submittedName>
        <fullName evidence="1">Uncharacterized protein</fullName>
    </submittedName>
</protein>
<dbReference type="EMBL" id="RKMK01000042">
    <property type="protein sequence ID" value="RXG87241.1"/>
    <property type="molecule type" value="Genomic_DNA"/>
</dbReference>
<sequence length="61" mass="6441">MIAQYAGAGSSGSQDSAELLEADVAAMPFEVAVAGGDRLVRNKRMIRDTTHQARRGDHLAA</sequence>
<name>A0A4Q0QC60_9BRAD</name>